<protein>
    <submittedName>
        <fullName evidence="3">PEP-CTERM sorting domain-containing protein</fullName>
    </submittedName>
</protein>
<feature type="domain" description="Ice-binding protein C-terminal" evidence="2">
    <location>
        <begin position="281"/>
        <end position="305"/>
    </location>
</feature>
<keyword evidence="1" id="KW-0732">Signal</keyword>
<evidence type="ECO:0000313" key="4">
    <source>
        <dbReference type="Proteomes" id="UP000292120"/>
    </source>
</evidence>
<proteinExistence type="predicted"/>
<comment type="caution">
    <text evidence="3">The sequence shown here is derived from an EMBL/GenBank/DDBJ whole genome shotgun (WGS) entry which is preliminary data.</text>
</comment>
<evidence type="ECO:0000259" key="2">
    <source>
        <dbReference type="Pfam" id="PF07589"/>
    </source>
</evidence>
<organism evidence="3 4">
    <name type="scientific">Aquabacterium lacunae</name>
    <dbReference type="NCBI Taxonomy" id="2528630"/>
    <lineage>
        <taxon>Bacteria</taxon>
        <taxon>Pseudomonadati</taxon>
        <taxon>Pseudomonadota</taxon>
        <taxon>Betaproteobacteria</taxon>
        <taxon>Burkholderiales</taxon>
        <taxon>Aquabacterium</taxon>
    </lineage>
</organism>
<keyword evidence="4" id="KW-1185">Reference proteome</keyword>
<accession>A0A4Q9GWK5</accession>
<evidence type="ECO:0000256" key="1">
    <source>
        <dbReference type="SAM" id="SignalP"/>
    </source>
</evidence>
<dbReference type="RefSeq" id="WP_130968730.1">
    <property type="nucleotide sequence ID" value="NZ_SIXI01000005.1"/>
</dbReference>
<reference evidence="3 4" key="1">
    <citation type="submission" date="2019-02" db="EMBL/GenBank/DDBJ databases">
        <title>Aquabacterium sp. strain KMB7.</title>
        <authorList>
            <person name="Chen W.-M."/>
        </authorList>
    </citation>
    <scope>NUCLEOTIDE SEQUENCE [LARGE SCALE GENOMIC DNA]</scope>
    <source>
        <strain evidence="3 4">KMB7</strain>
    </source>
</reference>
<feature type="signal peptide" evidence="1">
    <location>
        <begin position="1"/>
        <end position="20"/>
    </location>
</feature>
<feature type="chain" id="PRO_5020679023" evidence="1">
    <location>
        <begin position="21"/>
        <end position="308"/>
    </location>
</feature>
<name>A0A4Q9GWK5_9BURK</name>
<evidence type="ECO:0000313" key="3">
    <source>
        <dbReference type="EMBL" id="TBO29435.1"/>
    </source>
</evidence>
<dbReference type="Pfam" id="PF07589">
    <property type="entry name" value="PEP-CTERM"/>
    <property type="match status" value="1"/>
</dbReference>
<dbReference type="EMBL" id="SIXI01000005">
    <property type="protein sequence ID" value="TBO29435.1"/>
    <property type="molecule type" value="Genomic_DNA"/>
</dbReference>
<gene>
    <name evidence="3" type="ORF">EYS42_13625</name>
</gene>
<dbReference type="Proteomes" id="UP000292120">
    <property type="component" value="Unassembled WGS sequence"/>
</dbReference>
<dbReference type="AlphaFoldDB" id="A0A4Q9GWK5"/>
<sequence>MNFKMIAMAAALVAAGTAHAGITKMDGVTVNGDSSVLLVMLDSTNNAAGPNVRGLTVDLGLSFSQLRAGGMYSGADQSLAWDLANNTFTINGAVQTGATNDWSGQVADFISKADMAQVKYALVAGSRRGSNVNAFLAAGTPTATQLTNQNSAKTTNMQQVDLPLYIQGANGGTLATADNGAYSMGATDTGYVGTGYNLTTVNGYLNNIFWSTWTSLGGKTNLTEVRANGSESAVGLTSTFALPAGATGWDSTGLLNDRGTLQVSADGLSVSWKTASAITPAVPEPETYALMLAGVAVATLAARRRRAQ</sequence>
<dbReference type="NCBIfam" id="TIGR02595">
    <property type="entry name" value="PEP_CTERM"/>
    <property type="match status" value="1"/>
</dbReference>
<dbReference type="InterPro" id="IPR013424">
    <property type="entry name" value="Ice-binding_C"/>
</dbReference>